<accession>A0A453M2P8</accession>
<reference evidence="1" key="4">
    <citation type="submission" date="2019-03" db="UniProtKB">
        <authorList>
            <consortium name="EnsemblPlants"/>
        </authorList>
    </citation>
    <scope>IDENTIFICATION</scope>
</reference>
<keyword evidence="2" id="KW-1185">Reference proteome</keyword>
<dbReference type="Gramene" id="AET5Gv21018500.1">
    <property type="protein sequence ID" value="AET5Gv21018500.1"/>
    <property type="gene ID" value="AET5Gv21018500"/>
</dbReference>
<reference evidence="1" key="3">
    <citation type="journal article" date="2017" name="Nature">
        <title>Genome sequence of the progenitor of the wheat D genome Aegilops tauschii.</title>
        <authorList>
            <person name="Luo M.C."/>
            <person name="Gu Y.Q."/>
            <person name="Puiu D."/>
            <person name="Wang H."/>
            <person name="Twardziok S.O."/>
            <person name="Deal K.R."/>
            <person name="Huo N."/>
            <person name="Zhu T."/>
            <person name="Wang L."/>
            <person name="Wang Y."/>
            <person name="McGuire P.E."/>
            <person name="Liu S."/>
            <person name="Long H."/>
            <person name="Ramasamy R.K."/>
            <person name="Rodriguez J.C."/>
            <person name="Van S.L."/>
            <person name="Yuan L."/>
            <person name="Wang Z."/>
            <person name="Xia Z."/>
            <person name="Xiao L."/>
            <person name="Anderson O.D."/>
            <person name="Ouyang S."/>
            <person name="Liang Y."/>
            <person name="Zimin A.V."/>
            <person name="Pertea G."/>
            <person name="Qi P."/>
            <person name="Bennetzen J.L."/>
            <person name="Dai X."/>
            <person name="Dawson M.W."/>
            <person name="Muller H.G."/>
            <person name="Kugler K."/>
            <person name="Rivarola-Duarte L."/>
            <person name="Spannagl M."/>
            <person name="Mayer K.F.X."/>
            <person name="Lu F.H."/>
            <person name="Bevan M.W."/>
            <person name="Leroy P."/>
            <person name="Li P."/>
            <person name="You F.M."/>
            <person name="Sun Q."/>
            <person name="Liu Z."/>
            <person name="Lyons E."/>
            <person name="Wicker T."/>
            <person name="Salzberg S.L."/>
            <person name="Devos K.M."/>
            <person name="Dvorak J."/>
        </authorList>
    </citation>
    <scope>NUCLEOTIDE SEQUENCE [LARGE SCALE GENOMIC DNA]</scope>
    <source>
        <strain evidence="1">cv. AL8/78</strain>
    </source>
</reference>
<sequence>MATPQHRPTSINWDQLHMPSVQGSGLDNPFTEEEVWAAIKESLAEKTPRPDGFSGVFFRSCWSIIKEDIMQAFQKFYHLAGQNF</sequence>
<proteinExistence type="predicted"/>
<protein>
    <submittedName>
        <fullName evidence="1">Uncharacterized protein</fullName>
    </submittedName>
</protein>
<dbReference type="STRING" id="200361.A0A453M2P8"/>
<organism evidence="1 2">
    <name type="scientific">Aegilops tauschii subsp. strangulata</name>
    <name type="common">Goatgrass</name>
    <dbReference type="NCBI Taxonomy" id="200361"/>
    <lineage>
        <taxon>Eukaryota</taxon>
        <taxon>Viridiplantae</taxon>
        <taxon>Streptophyta</taxon>
        <taxon>Embryophyta</taxon>
        <taxon>Tracheophyta</taxon>
        <taxon>Spermatophyta</taxon>
        <taxon>Magnoliopsida</taxon>
        <taxon>Liliopsida</taxon>
        <taxon>Poales</taxon>
        <taxon>Poaceae</taxon>
        <taxon>BOP clade</taxon>
        <taxon>Pooideae</taxon>
        <taxon>Triticodae</taxon>
        <taxon>Triticeae</taxon>
        <taxon>Triticinae</taxon>
        <taxon>Aegilops</taxon>
    </lineage>
</organism>
<reference evidence="1" key="5">
    <citation type="journal article" date="2021" name="G3 (Bethesda)">
        <title>Aegilops tauschii genome assembly Aet v5.0 features greater sequence contiguity and improved annotation.</title>
        <authorList>
            <person name="Wang L."/>
            <person name="Zhu T."/>
            <person name="Rodriguez J.C."/>
            <person name="Deal K.R."/>
            <person name="Dubcovsky J."/>
            <person name="McGuire P.E."/>
            <person name="Lux T."/>
            <person name="Spannagl M."/>
            <person name="Mayer K.F.X."/>
            <person name="Baldrich P."/>
            <person name="Meyers B.C."/>
            <person name="Huo N."/>
            <person name="Gu Y.Q."/>
            <person name="Zhou H."/>
            <person name="Devos K.M."/>
            <person name="Bennetzen J.L."/>
            <person name="Unver T."/>
            <person name="Budak H."/>
            <person name="Gulick P.J."/>
            <person name="Galiba G."/>
            <person name="Kalapos B."/>
            <person name="Nelson D.R."/>
            <person name="Li P."/>
            <person name="You F.M."/>
            <person name="Luo M.C."/>
            <person name="Dvorak J."/>
        </authorList>
    </citation>
    <scope>NUCLEOTIDE SEQUENCE [LARGE SCALE GENOMIC DNA]</scope>
    <source>
        <strain evidence="1">cv. AL8/78</strain>
    </source>
</reference>
<evidence type="ECO:0000313" key="1">
    <source>
        <dbReference type="EnsemblPlants" id="AET5Gv21018500.1"/>
    </source>
</evidence>
<reference evidence="2" key="2">
    <citation type="journal article" date="2017" name="Nat. Plants">
        <title>The Aegilops tauschii genome reveals multiple impacts of transposons.</title>
        <authorList>
            <person name="Zhao G."/>
            <person name="Zou C."/>
            <person name="Li K."/>
            <person name="Wang K."/>
            <person name="Li T."/>
            <person name="Gao L."/>
            <person name="Zhang X."/>
            <person name="Wang H."/>
            <person name="Yang Z."/>
            <person name="Liu X."/>
            <person name="Jiang W."/>
            <person name="Mao L."/>
            <person name="Kong X."/>
            <person name="Jiao Y."/>
            <person name="Jia J."/>
        </authorList>
    </citation>
    <scope>NUCLEOTIDE SEQUENCE [LARGE SCALE GENOMIC DNA]</scope>
    <source>
        <strain evidence="2">cv. AL8/78</strain>
    </source>
</reference>
<dbReference type="Proteomes" id="UP000015105">
    <property type="component" value="Chromosome 5D"/>
</dbReference>
<name>A0A453M2P8_AEGTS</name>
<reference evidence="2" key="1">
    <citation type="journal article" date="2014" name="Science">
        <title>Ancient hybridizations among the ancestral genomes of bread wheat.</title>
        <authorList>
            <consortium name="International Wheat Genome Sequencing Consortium,"/>
            <person name="Marcussen T."/>
            <person name="Sandve S.R."/>
            <person name="Heier L."/>
            <person name="Spannagl M."/>
            <person name="Pfeifer M."/>
            <person name="Jakobsen K.S."/>
            <person name="Wulff B.B."/>
            <person name="Steuernagel B."/>
            <person name="Mayer K.F."/>
            <person name="Olsen O.A."/>
        </authorList>
    </citation>
    <scope>NUCLEOTIDE SEQUENCE [LARGE SCALE GENOMIC DNA]</scope>
    <source>
        <strain evidence="2">cv. AL8/78</strain>
    </source>
</reference>
<dbReference type="EnsemblPlants" id="AET5Gv21018500.1">
    <property type="protein sequence ID" value="AET5Gv21018500.1"/>
    <property type="gene ID" value="AET5Gv21018500"/>
</dbReference>
<evidence type="ECO:0000313" key="2">
    <source>
        <dbReference type="Proteomes" id="UP000015105"/>
    </source>
</evidence>
<dbReference type="AlphaFoldDB" id="A0A453M2P8"/>